<proteinExistence type="predicted"/>
<keyword evidence="1" id="KW-1133">Transmembrane helix</keyword>
<dbReference type="EMBL" id="CP027059">
    <property type="protein sequence ID" value="UQZ81433.1"/>
    <property type="molecule type" value="Genomic_DNA"/>
</dbReference>
<name>A0ABY4RIS4_9BACL</name>
<protein>
    <submittedName>
        <fullName evidence="2">Uncharacterized protein</fullName>
    </submittedName>
</protein>
<accession>A0ABY4RIS4</accession>
<keyword evidence="1" id="KW-0472">Membrane</keyword>
<evidence type="ECO:0000313" key="3">
    <source>
        <dbReference type="Proteomes" id="UP001057134"/>
    </source>
</evidence>
<evidence type="ECO:0000313" key="2">
    <source>
        <dbReference type="EMBL" id="UQZ81433.1"/>
    </source>
</evidence>
<dbReference type="Proteomes" id="UP001057134">
    <property type="component" value="Chromosome"/>
</dbReference>
<feature type="transmembrane region" description="Helical" evidence="1">
    <location>
        <begin position="20"/>
        <end position="43"/>
    </location>
</feature>
<sequence length="56" mass="6473">MDASNAAADTINQRQVVYDFFHFISFCSVTPPFAYPLILRIIFNPIIASFHQEYMT</sequence>
<reference evidence="2" key="1">
    <citation type="submission" date="2018-02" db="EMBL/GenBank/DDBJ databases">
        <authorList>
            <person name="Kim S.-K."/>
            <person name="Jung H.-I."/>
            <person name="Lee S.-W."/>
        </authorList>
    </citation>
    <scope>NUCLEOTIDE SEQUENCE</scope>
    <source>
        <strain evidence="2">SK3146</strain>
    </source>
</reference>
<organism evidence="2 3">
    <name type="scientific">Paenibacillus konkukensis</name>
    <dbReference type="NCBI Taxonomy" id="2020716"/>
    <lineage>
        <taxon>Bacteria</taxon>
        <taxon>Bacillati</taxon>
        <taxon>Bacillota</taxon>
        <taxon>Bacilli</taxon>
        <taxon>Bacillales</taxon>
        <taxon>Paenibacillaceae</taxon>
        <taxon>Paenibacillus</taxon>
    </lineage>
</organism>
<keyword evidence="3" id="KW-1185">Reference proteome</keyword>
<evidence type="ECO:0000256" key="1">
    <source>
        <dbReference type="SAM" id="Phobius"/>
    </source>
</evidence>
<keyword evidence="1" id="KW-0812">Transmembrane</keyword>
<reference evidence="2" key="2">
    <citation type="journal article" date="2021" name="J Anim Sci Technol">
        <title>Complete genome sequence of Paenibacillus konkukensis sp. nov. SK3146 as a potential probiotic strain.</title>
        <authorList>
            <person name="Jung H.I."/>
            <person name="Park S."/>
            <person name="Niu K.M."/>
            <person name="Lee S.W."/>
            <person name="Kothari D."/>
            <person name="Yi K.J."/>
            <person name="Kim S.K."/>
        </authorList>
    </citation>
    <scope>NUCLEOTIDE SEQUENCE</scope>
    <source>
        <strain evidence="2">SK3146</strain>
    </source>
</reference>
<gene>
    <name evidence="2" type="ORF">SK3146_00589</name>
</gene>